<feature type="region of interest" description="Disordered" evidence="1">
    <location>
        <begin position="527"/>
        <end position="624"/>
    </location>
</feature>
<feature type="compositionally biased region" description="Low complexity" evidence="1">
    <location>
        <begin position="1256"/>
        <end position="1274"/>
    </location>
</feature>
<feature type="region of interest" description="Disordered" evidence="1">
    <location>
        <begin position="1556"/>
        <end position="1598"/>
    </location>
</feature>
<keyword evidence="4" id="KW-1185">Reference proteome</keyword>
<feature type="compositionally biased region" description="Basic and acidic residues" evidence="1">
    <location>
        <begin position="258"/>
        <end position="270"/>
    </location>
</feature>
<reference evidence="3 4" key="1">
    <citation type="journal article" date="2023" name="Sci. Data">
        <title>Genome assembly of the Korean intertidal mud-creeper Batillaria attramentaria.</title>
        <authorList>
            <person name="Patra A.K."/>
            <person name="Ho P.T."/>
            <person name="Jun S."/>
            <person name="Lee S.J."/>
            <person name="Kim Y."/>
            <person name="Won Y.J."/>
        </authorList>
    </citation>
    <scope>NUCLEOTIDE SEQUENCE [LARGE SCALE GENOMIC DNA]</scope>
    <source>
        <strain evidence="3">Wonlab-2016</strain>
    </source>
</reference>
<feature type="compositionally biased region" description="Basic and acidic residues" evidence="1">
    <location>
        <begin position="294"/>
        <end position="303"/>
    </location>
</feature>
<feature type="compositionally biased region" description="Basic and acidic residues" evidence="1">
    <location>
        <begin position="830"/>
        <end position="840"/>
    </location>
</feature>
<feature type="compositionally biased region" description="Polar residues" evidence="1">
    <location>
        <begin position="902"/>
        <end position="915"/>
    </location>
</feature>
<feature type="domain" description="C2H2-type" evidence="2">
    <location>
        <begin position="2015"/>
        <end position="2038"/>
    </location>
</feature>
<dbReference type="InterPro" id="IPR001680">
    <property type="entry name" value="WD40_rpt"/>
</dbReference>
<feature type="compositionally biased region" description="Polar residues" evidence="1">
    <location>
        <begin position="527"/>
        <end position="554"/>
    </location>
</feature>
<feature type="compositionally biased region" description="Basic residues" evidence="1">
    <location>
        <begin position="1563"/>
        <end position="1582"/>
    </location>
</feature>
<feature type="region of interest" description="Disordered" evidence="1">
    <location>
        <begin position="1022"/>
        <end position="1061"/>
    </location>
</feature>
<evidence type="ECO:0000256" key="1">
    <source>
        <dbReference type="SAM" id="MobiDB-lite"/>
    </source>
</evidence>
<comment type="caution">
    <text evidence="3">The sequence shown here is derived from an EMBL/GenBank/DDBJ whole genome shotgun (WGS) entry which is preliminary data.</text>
</comment>
<feature type="region of interest" description="Disordered" evidence="1">
    <location>
        <begin position="23"/>
        <end position="513"/>
    </location>
</feature>
<dbReference type="PROSITE" id="PS00028">
    <property type="entry name" value="ZINC_FINGER_C2H2_1"/>
    <property type="match status" value="1"/>
</dbReference>
<feature type="region of interest" description="Disordered" evidence="1">
    <location>
        <begin position="1388"/>
        <end position="1421"/>
    </location>
</feature>
<feature type="compositionally biased region" description="Basic residues" evidence="1">
    <location>
        <begin position="99"/>
        <end position="110"/>
    </location>
</feature>
<dbReference type="InterPro" id="IPR013087">
    <property type="entry name" value="Znf_C2H2_type"/>
</dbReference>
<protein>
    <recommendedName>
        <fullName evidence="2">C2H2-type domain-containing protein</fullName>
    </recommendedName>
</protein>
<feature type="compositionally biased region" description="Low complexity" evidence="1">
    <location>
        <begin position="228"/>
        <end position="251"/>
    </location>
</feature>
<gene>
    <name evidence="3" type="ORF">BaRGS_00003248</name>
</gene>
<dbReference type="SUPFAM" id="SSF50998">
    <property type="entry name" value="Quinoprotein alcohol dehydrogenase-like"/>
    <property type="match status" value="1"/>
</dbReference>
<dbReference type="InterPro" id="IPR011047">
    <property type="entry name" value="Quinoprotein_ADH-like_sf"/>
</dbReference>
<feature type="compositionally biased region" description="Polar residues" evidence="1">
    <location>
        <begin position="30"/>
        <end position="39"/>
    </location>
</feature>
<feature type="compositionally biased region" description="Polar residues" evidence="1">
    <location>
        <begin position="376"/>
        <end position="406"/>
    </location>
</feature>
<feature type="compositionally biased region" description="Basic and acidic residues" evidence="1">
    <location>
        <begin position="472"/>
        <end position="491"/>
    </location>
</feature>
<feature type="compositionally biased region" description="Low complexity" evidence="1">
    <location>
        <begin position="1112"/>
        <end position="1142"/>
    </location>
</feature>
<feature type="compositionally biased region" description="Basic and acidic residues" evidence="1">
    <location>
        <begin position="764"/>
        <end position="773"/>
    </location>
</feature>
<dbReference type="Proteomes" id="UP001519460">
    <property type="component" value="Unassembled WGS sequence"/>
</dbReference>
<dbReference type="Gene3D" id="2.130.10.10">
    <property type="entry name" value="YVTN repeat-like/Quinoprotein amine dehydrogenase"/>
    <property type="match status" value="1"/>
</dbReference>
<feature type="region of interest" description="Disordered" evidence="1">
    <location>
        <begin position="1616"/>
        <end position="1637"/>
    </location>
</feature>
<feature type="compositionally biased region" description="Low complexity" evidence="1">
    <location>
        <begin position="847"/>
        <end position="864"/>
    </location>
</feature>
<evidence type="ECO:0000259" key="2">
    <source>
        <dbReference type="PROSITE" id="PS00028"/>
    </source>
</evidence>
<accession>A0ABD0M2H5</accession>
<feature type="compositionally biased region" description="Polar residues" evidence="1">
    <location>
        <begin position="1307"/>
        <end position="1319"/>
    </location>
</feature>
<name>A0ABD0M2H5_9CAEN</name>
<feature type="compositionally biased region" description="Polar residues" evidence="1">
    <location>
        <begin position="492"/>
        <end position="504"/>
    </location>
</feature>
<feature type="compositionally biased region" description="Polar residues" evidence="1">
    <location>
        <begin position="1150"/>
        <end position="1163"/>
    </location>
</feature>
<dbReference type="Gene3D" id="3.30.160.60">
    <property type="entry name" value="Classic Zinc Finger"/>
    <property type="match status" value="1"/>
</dbReference>
<feature type="region of interest" description="Disordered" evidence="1">
    <location>
        <begin position="1242"/>
        <end position="1339"/>
    </location>
</feature>
<feature type="compositionally biased region" description="Polar residues" evidence="1">
    <location>
        <begin position="1663"/>
        <end position="1674"/>
    </location>
</feature>
<sequence>MRVVNARMKGWIESRDAIERQGMVGALEGSHSQSASDTASLVGKGKGSQKSQRQKNLGAAPKPTMSMSGDRSSGRPSERDHDDFSGSGSGQRDGDRGWRAKQRNMQRGKSSHTFGQWGPPQHGPDSRQGNGFGVNGGFQDPQSDWAFGEGSSGLYTSFDQPWPDPRVPGAQFSNDRPPWERGPRFQGNQGGNRGGFNNNRQGQDFMPPPLMPGGQQNWRWGAGVMPQSDRFSWSRGSGSGRDSLSGSSGSDNVPSNRPRWDGGNDRDNRMRLGGGGDEVNREGSRWNRFARQFQDSHFHREDGAEMDSSTQGPDGVRMDRRSSGGDAVGQADSSGLDESGGSTGAAGRKRSHSMEGEKRLSKSSRAEGSHAEGVGANSTVTSGNSNLSFTGVNGSVKQKPDSTSGKRISRVAGAAAPRGLMPQPAAVSTTKPGGPAVKKKQFAESAKTLAAGVRPRSAGGAASSRSRPGEGVLERAERMCKELREKREQAAKKQSTLSSKQGGSQRRGLDGSICSIESTQSSYIKGYLSDSNLPASAGSSVSRSACPSGRSSAASGHLSDVERIRRNIESSVLAEGKAPKPRRAPGVQPAAIGATRRPSAPSSSSAVLSSSSGTAASNRPPLPQGLSKEALARMVNSPQSRAQRVQLARMLRAHTTTTAVRPRHPRLNLQLDGLYDVAGDNSVEDVLKDIGGLEEIEGLGELRNVKLEDLSMEDKLRIAQLIEDVDMNSAVCDTDKDQMVSIDVDDELTSSLTAEIPNIGARSKTSESVDPHKIQKRHLPAPTLTSTDLPEVVMDIDVPASQRARTPSPNPNRPLSLDDLNIANRSTTPTERRPLPEAKQKSPARVTRSPQRSSPTPSPALASPQRDMPRTASATVHAGDAAEMQVDGGAESDGEVDVSRGHSPQQRSRAGTESADTAHLHGTLDSILALEAQSGAGVSRQTGVLHEVVGLCQREDSVLAEMRGIDVQLSQLYKSLIEIVARMSGLQRRRVQLQGEGEQLSQQRNSLLAGILSTSHAFPREDVHRTGEGRQLHPASSATSKQASVAATDSSNMPAPSNVHSVSISSASVPSQFGSSVTLPSWLSVASSNRPAADGSGRNMEMPPPSESMQGSDVCLSGSVSSSVRSETPTAALRASSLAESSFPSGGSGTVRTGASGQVSGSSLSFQQTGSLLSLPMLPSFSSGQRASKQSSARESRMMLSLGDVTDDVAGNKTYGTGNVSGGDVSKNLTASSASSGAVLEGVGAGKQKDRGLMESSSGIGSSITTHVSSTSHTQKIHSDASQSDHSTLQPDSDRGSLASLSGARHSAQQNSSMGSDSFGSPHLRSGGRSLSTEIPSSPGVNVAYVGSISSSTTSDLVQQIVRNLPMTSQLGEVGSPRTMSMYVLKPVGSENRSPSVDDISRERSTSVPADSANPKVRTRSISLTSSSNVAAELGVGDGMAEAGSLSQKSSSVVPKLNIPAGSDPAYLKTCTPRSESDANSIASSTSLGEQIKVLSEMNGTNSSAASLGFSFPGIHADLEEVVNRNHHTLNGSVRDCSVVLQRLDLDNSLTSEFVQQAETEKPKKKMKSKKDRNKALQNRRHYMVDSSSEDPSSAVEDETLPDVANVQQQLRFSKVPISGPGDRELVEGSLGQDSGDLDSTLVDTGELMNDDADDFGSENRHVSTSGVEPSRIRSNPENLETFCASVRRNLITPSAAFETIPDSSVESVEVGHATRSKSSKSPANTFKVSGPCAAVIGLEVHGSRLYVCFQRRGIQSYALSGSSDSKNYALESAQCFTVTPMGSESQPHLAVGCEDRIAFISLRSEKEVGSVPTEVKIMCVLATESRLFAGLDCGAVLVVNPKTMQVTQRFQASDCTVQCMTWTREGSTRLLCVSDQNANILIIDAGSGLPVRNLIGHLRTSFALCMSNDLVVSGSGDRTVLAHNVHTAEQVWKLADHKGIVTSVCVDNGLLFTAGYDKIIRCYDLKSLKLLHLMYGAGKCVIMKMIIHNSVLYTGNRDGQVEAIDLRDMASFACGCSSCTMVFGLKEHLLYHLVADHLLPNTHSLHCPWLGCSKKLNTSSALEKAGEHMQSHIEAR</sequence>
<feature type="compositionally biased region" description="Basic and acidic residues" evidence="1">
    <location>
        <begin position="72"/>
        <end position="84"/>
    </location>
</feature>
<dbReference type="InterPro" id="IPR015943">
    <property type="entry name" value="WD40/YVTN_repeat-like_dom_sf"/>
</dbReference>
<feature type="compositionally biased region" description="Low complexity" evidence="1">
    <location>
        <begin position="450"/>
        <end position="466"/>
    </location>
</feature>
<feature type="compositionally biased region" description="Basic and acidic residues" evidence="1">
    <location>
        <begin position="559"/>
        <end position="568"/>
    </location>
</feature>
<evidence type="ECO:0000313" key="3">
    <source>
        <dbReference type="EMBL" id="KAK7505503.1"/>
    </source>
</evidence>
<feature type="compositionally biased region" description="Basic and acidic residues" evidence="1">
    <location>
        <begin position="352"/>
        <end position="370"/>
    </location>
</feature>
<feature type="region of interest" description="Disordered" evidence="1">
    <location>
        <begin position="759"/>
        <end position="916"/>
    </location>
</feature>
<dbReference type="PANTHER" id="PTHR14435">
    <property type="entry name" value="ZINC FINGER PROTEIN 106"/>
    <property type="match status" value="1"/>
</dbReference>
<feature type="compositionally biased region" description="Polar residues" evidence="1">
    <location>
        <begin position="1034"/>
        <end position="1055"/>
    </location>
</feature>
<dbReference type="Pfam" id="PF00400">
    <property type="entry name" value="WD40"/>
    <property type="match status" value="1"/>
</dbReference>
<feature type="region of interest" description="Disordered" evidence="1">
    <location>
        <begin position="1087"/>
        <end position="1163"/>
    </location>
</feature>
<evidence type="ECO:0000313" key="4">
    <source>
        <dbReference type="Proteomes" id="UP001519460"/>
    </source>
</evidence>
<feature type="compositionally biased region" description="Basic and acidic residues" evidence="1">
    <location>
        <begin position="1022"/>
        <end position="1031"/>
    </location>
</feature>
<feature type="compositionally biased region" description="Polar residues" evidence="1">
    <location>
        <begin position="1329"/>
        <end position="1339"/>
    </location>
</feature>
<feature type="region of interest" description="Disordered" evidence="1">
    <location>
        <begin position="1177"/>
        <end position="1196"/>
    </location>
</feature>
<organism evidence="3 4">
    <name type="scientific">Batillaria attramentaria</name>
    <dbReference type="NCBI Taxonomy" id="370345"/>
    <lineage>
        <taxon>Eukaryota</taxon>
        <taxon>Metazoa</taxon>
        <taxon>Spiralia</taxon>
        <taxon>Lophotrochozoa</taxon>
        <taxon>Mollusca</taxon>
        <taxon>Gastropoda</taxon>
        <taxon>Caenogastropoda</taxon>
        <taxon>Sorbeoconcha</taxon>
        <taxon>Cerithioidea</taxon>
        <taxon>Batillariidae</taxon>
        <taxon>Batillaria</taxon>
    </lineage>
</organism>
<feature type="compositionally biased region" description="Polar residues" evidence="1">
    <location>
        <begin position="1280"/>
        <end position="1291"/>
    </location>
</feature>
<dbReference type="PANTHER" id="PTHR14435:SF2">
    <property type="entry name" value="ZINC FINGER PROTEIN 106"/>
    <property type="match status" value="1"/>
</dbReference>
<feature type="compositionally biased region" description="Low complexity" evidence="1">
    <location>
        <begin position="593"/>
        <end position="617"/>
    </location>
</feature>
<dbReference type="SMART" id="SM00320">
    <property type="entry name" value="WD40"/>
    <property type="match status" value="3"/>
</dbReference>
<proteinExistence type="predicted"/>
<feature type="region of interest" description="Disordered" evidence="1">
    <location>
        <begin position="1652"/>
        <end position="1674"/>
    </location>
</feature>
<dbReference type="InterPro" id="IPR042622">
    <property type="entry name" value="Znf106"/>
</dbReference>
<dbReference type="EMBL" id="JACVVK020000010">
    <property type="protein sequence ID" value="KAK7505503.1"/>
    <property type="molecule type" value="Genomic_DNA"/>
</dbReference>